<evidence type="ECO:0000256" key="1">
    <source>
        <dbReference type="ARBA" id="ARBA00006479"/>
    </source>
</evidence>
<evidence type="ECO:0000256" key="5">
    <source>
        <dbReference type="ARBA" id="ARBA00022741"/>
    </source>
</evidence>
<evidence type="ECO:0000256" key="8">
    <source>
        <dbReference type="ARBA" id="ARBA00032386"/>
    </source>
</evidence>
<dbReference type="GO" id="GO:0004340">
    <property type="term" value="F:glucokinase activity"/>
    <property type="evidence" value="ECO:0007669"/>
    <property type="project" value="UniProtKB-EC"/>
</dbReference>
<dbReference type="GO" id="GO:0006096">
    <property type="term" value="P:glycolytic process"/>
    <property type="evidence" value="ECO:0007669"/>
    <property type="project" value="InterPro"/>
</dbReference>
<accession>A0A9D1HHX3</accession>
<dbReference type="Pfam" id="PF00480">
    <property type="entry name" value="ROK"/>
    <property type="match status" value="1"/>
</dbReference>
<organism evidence="9 10">
    <name type="scientific">Candidatus Onthocola gallistercoris</name>
    <dbReference type="NCBI Taxonomy" id="2840876"/>
    <lineage>
        <taxon>Bacteria</taxon>
        <taxon>Bacillati</taxon>
        <taxon>Bacillota</taxon>
        <taxon>Bacilli</taxon>
        <taxon>Candidatus Onthocola</taxon>
    </lineage>
</organism>
<comment type="similarity">
    <text evidence="1">Belongs to the ROK (NagC/XylR) family.</text>
</comment>
<dbReference type="PROSITE" id="PS01125">
    <property type="entry name" value="ROK"/>
    <property type="match status" value="1"/>
</dbReference>
<reference evidence="9" key="1">
    <citation type="submission" date="2020-10" db="EMBL/GenBank/DDBJ databases">
        <authorList>
            <person name="Gilroy R."/>
        </authorList>
    </citation>
    <scope>NUCLEOTIDE SEQUENCE</scope>
    <source>
        <strain evidence="9">CHK187-14744</strain>
    </source>
</reference>
<evidence type="ECO:0000313" key="9">
    <source>
        <dbReference type="EMBL" id="HIU03793.1"/>
    </source>
</evidence>
<evidence type="ECO:0000256" key="7">
    <source>
        <dbReference type="ARBA" id="ARBA00022840"/>
    </source>
</evidence>
<dbReference type="InterPro" id="IPR043129">
    <property type="entry name" value="ATPase_NBD"/>
</dbReference>
<dbReference type="GO" id="GO:0005737">
    <property type="term" value="C:cytoplasm"/>
    <property type="evidence" value="ECO:0007669"/>
    <property type="project" value="InterPro"/>
</dbReference>
<keyword evidence="4 9" id="KW-0808">Transferase</keyword>
<dbReference type="PANTHER" id="PTHR18964:SF149">
    <property type="entry name" value="BIFUNCTIONAL UDP-N-ACETYLGLUCOSAMINE 2-EPIMERASE_N-ACETYLMANNOSAMINE KINASE"/>
    <property type="match status" value="1"/>
</dbReference>
<keyword evidence="5" id="KW-0547">Nucleotide-binding</keyword>
<evidence type="ECO:0000256" key="4">
    <source>
        <dbReference type="ARBA" id="ARBA00022679"/>
    </source>
</evidence>
<evidence type="ECO:0000313" key="10">
    <source>
        <dbReference type="Proteomes" id="UP000824164"/>
    </source>
</evidence>
<dbReference type="Gene3D" id="3.30.420.40">
    <property type="match status" value="2"/>
</dbReference>
<dbReference type="InterPro" id="IPR049874">
    <property type="entry name" value="ROK_cs"/>
</dbReference>
<dbReference type="InterPro" id="IPR000600">
    <property type="entry name" value="ROK"/>
</dbReference>
<sequence>MSKKCFGVDVGGTTVKLALVSENGHIEDMWEIPTRTESDGSQIIPDICDALKAKMQEKGLGMQDILGIGMGVPGPVLEDSTVDGCINLGWGRKQAGRELSEGMGGLPVAVGNDANVAALGEQWQGGGKGHASMVMVTLGTGVGGGIILDGEILGGKTGGAGEIGHINCVAEEDLDEANCNCGNHGCLEQIASATGTVRFARKVLRESDMPSILRDKEDFTAKDVYDAAKAGDTAAAHVIRRVTGYLGQALAGIAAVVDPEIIVVGGGVSKAGEFLIRQTAEKFRACAFNQQKHIPIVLASLGNEAGVIGASRMIMNQCGEDTAP</sequence>
<keyword evidence="6" id="KW-0418">Kinase</keyword>
<evidence type="ECO:0000256" key="3">
    <source>
        <dbReference type="ARBA" id="ARBA00014701"/>
    </source>
</evidence>
<keyword evidence="7" id="KW-0067">ATP-binding</keyword>
<dbReference type="SUPFAM" id="SSF53067">
    <property type="entry name" value="Actin-like ATPase domain"/>
    <property type="match status" value="1"/>
</dbReference>
<dbReference type="AlphaFoldDB" id="A0A9D1HHX3"/>
<dbReference type="Proteomes" id="UP000824164">
    <property type="component" value="Unassembled WGS sequence"/>
</dbReference>
<dbReference type="EC" id="2.7.1.2" evidence="2"/>
<dbReference type="NCBIfam" id="TIGR00744">
    <property type="entry name" value="ROK_glcA_fam"/>
    <property type="match status" value="1"/>
</dbReference>
<dbReference type="GO" id="GO:0005524">
    <property type="term" value="F:ATP binding"/>
    <property type="evidence" value="ECO:0007669"/>
    <property type="project" value="UniProtKB-KW"/>
</dbReference>
<evidence type="ECO:0000256" key="6">
    <source>
        <dbReference type="ARBA" id="ARBA00022777"/>
    </source>
</evidence>
<name>A0A9D1HHX3_9FIRM</name>
<dbReference type="EMBL" id="DVLT01000072">
    <property type="protein sequence ID" value="HIU03793.1"/>
    <property type="molecule type" value="Genomic_DNA"/>
</dbReference>
<gene>
    <name evidence="9" type="ORF">IAB63_11135</name>
</gene>
<comment type="caution">
    <text evidence="9">The sequence shown here is derived from an EMBL/GenBank/DDBJ whole genome shotgun (WGS) entry which is preliminary data.</text>
</comment>
<evidence type="ECO:0000256" key="2">
    <source>
        <dbReference type="ARBA" id="ARBA00012323"/>
    </source>
</evidence>
<reference evidence="9" key="2">
    <citation type="journal article" date="2021" name="PeerJ">
        <title>Extensive microbial diversity within the chicken gut microbiome revealed by metagenomics and culture.</title>
        <authorList>
            <person name="Gilroy R."/>
            <person name="Ravi A."/>
            <person name="Getino M."/>
            <person name="Pursley I."/>
            <person name="Horton D.L."/>
            <person name="Alikhan N.F."/>
            <person name="Baker D."/>
            <person name="Gharbi K."/>
            <person name="Hall N."/>
            <person name="Watson M."/>
            <person name="Adriaenssens E.M."/>
            <person name="Foster-Nyarko E."/>
            <person name="Jarju S."/>
            <person name="Secka A."/>
            <person name="Antonio M."/>
            <person name="Oren A."/>
            <person name="Chaudhuri R.R."/>
            <person name="La Ragione R."/>
            <person name="Hildebrand F."/>
            <person name="Pallen M.J."/>
        </authorList>
    </citation>
    <scope>NUCLEOTIDE SEQUENCE</scope>
    <source>
        <strain evidence="9">CHK187-14744</strain>
    </source>
</reference>
<protein>
    <recommendedName>
        <fullName evidence="3">Glucokinase</fullName>
        <ecNumber evidence="2">2.7.1.2</ecNumber>
    </recommendedName>
    <alternativeName>
        <fullName evidence="8">Glucose kinase</fullName>
    </alternativeName>
</protein>
<dbReference type="PANTHER" id="PTHR18964">
    <property type="entry name" value="ROK (REPRESSOR, ORF, KINASE) FAMILY"/>
    <property type="match status" value="1"/>
</dbReference>
<dbReference type="InterPro" id="IPR004654">
    <property type="entry name" value="ROK_glcA"/>
</dbReference>
<proteinExistence type="inferred from homology"/>